<protein>
    <submittedName>
        <fullName evidence="3">Uncharacterized protein</fullName>
    </submittedName>
</protein>
<keyword evidence="2" id="KW-1133">Transmembrane helix</keyword>
<comment type="caution">
    <text evidence="3">The sequence shown here is derived from an EMBL/GenBank/DDBJ whole genome shotgun (WGS) entry which is preliminary data.</text>
</comment>
<keyword evidence="4" id="KW-1185">Reference proteome</keyword>
<dbReference type="EMBL" id="CAUOFW020000270">
    <property type="protein sequence ID" value="CAK9133976.1"/>
    <property type="molecule type" value="Genomic_DNA"/>
</dbReference>
<keyword evidence="2" id="KW-0472">Membrane</keyword>
<evidence type="ECO:0000256" key="1">
    <source>
        <dbReference type="SAM" id="MobiDB-lite"/>
    </source>
</evidence>
<dbReference type="AlphaFoldDB" id="A0ABC8QP24"/>
<evidence type="ECO:0000313" key="3">
    <source>
        <dbReference type="EMBL" id="CAK9133976.1"/>
    </source>
</evidence>
<gene>
    <name evidence="3" type="ORF">ILEXP_LOCUS907</name>
</gene>
<sequence>MTWLGHSSGRASPSANFRPGCVQHGLPQTMDSPSSQVEMYRSSSTTARFSDEFLVNLLPGTNGSPSPKPPVSDDLPTYDPISDATKKEISSNHKSLGQNVIHLIPLVLILCALILWLSSNPATM</sequence>
<dbReference type="PANTHER" id="PTHR34189:SF10">
    <property type="entry name" value="TRANSMEMBRANE PROTEIN"/>
    <property type="match status" value="1"/>
</dbReference>
<name>A0ABC8QP24_9AQUA</name>
<evidence type="ECO:0000313" key="4">
    <source>
        <dbReference type="Proteomes" id="UP001642360"/>
    </source>
</evidence>
<keyword evidence="2" id="KW-0812">Transmembrane</keyword>
<feature type="transmembrane region" description="Helical" evidence="2">
    <location>
        <begin position="100"/>
        <end position="118"/>
    </location>
</feature>
<evidence type="ECO:0000256" key="2">
    <source>
        <dbReference type="SAM" id="Phobius"/>
    </source>
</evidence>
<accession>A0ABC8QP24</accession>
<dbReference type="PANTHER" id="PTHR34189">
    <property type="entry name" value="TRANSMEMBRANE PROTEIN"/>
    <property type="match status" value="1"/>
</dbReference>
<dbReference type="Proteomes" id="UP001642360">
    <property type="component" value="Unassembled WGS sequence"/>
</dbReference>
<organism evidence="3 4">
    <name type="scientific">Ilex paraguariensis</name>
    <name type="common">yerba mate</name>
    <dbReference type="NCBI Taxonomy" id="185542"/>
    <lineage>
        <taxon>Eukaryota</taxon>
        <taxon>Viridiplantae</taxon>
        <taxon>Streptophyta</taxon>
        <taxon>Embryophyta</taxon>
        <taxon>Tracheophyta</taxon>
        <taxon>Spermatophyta</taxon>
        <taxon>Magnoliopsida</taxon>
        <taxon>eudicotyledons</taxon>
        <taxon>Gunneridae</taxon>
        <taxon>Pentapetalae</taxon>
        <taxon>asterids</taxon>
        <taxon>campanulids</taxon>
        <taxon>Aquifoliales</taxon>
        <taxon>Aquifoliaceae</taxon>
        <taxon>Ilex</taxon>
    </lineage>
</organism>
<reference evidence="3 4" key="1">
    <citation type="submission" date="2024-02" db="EMBL/GenBank/DDBJ databases">
        <authorList>
            <person name="Vignale AGUSTIN F."/>
            <person name="Sosa J E."/>
            <person name="Modenutti C."/>
        </authorList>
    </citation>
    <scope>NUCLEOTIDE SEQUENCE [LARGE SCALE GENOMIC DNA]</scope>
</reference>
<proteinExistence type="predicted"/>
<feature type="region of interest" description="Disordered" evidence="1">
    <location>
        <begin position="1"/>
        <end position="35"/>
    </location>
</feature>
<feature type="region of interest" description="Disordered" evidence="1">
    <location>
        <begin position="58"/>
        <end position="83"/>
    </location>
</feature>